<evidence type="ECO:0000313" key="7">
    <source>
        <dbReference type="EMBL" id="VDK25215.1"/>
    </source>
</evidence>
<evidence type="ECO:0000256" key="6">
    <source>
        <dbReference type="ARBA" id="ARBA00035331"/>
    </source>
</evidence>
<keyword evidence="3" id="KW-0689">Ribosomal protein</keyword>
<organism evidence="7 8">
    <name type="scientific">Anisakis simplex</name>
    <name type="common">Herring worm</name>
    <dbReference type="NCBI Taxonomy" id="6269"/>
    <lineage>
        <taxon>Eukaryota</taxon>
        <taxon>Metazoa</taxon>
        <taxon>Ecdysozoa</taxon>
        <taxon>Nematoda</taxon>
        <taxon>Chromadorea</taxon>
        <taxon>Rhabditida</taxon>
        <taxon>Spirurina</taxon>
        <taxon>Ascaridomorpha</taxon>
        <taxon>Ascaridoidea</taxon>
        <taxon>Anisakidae</taxon>
        <taxon>Anisakis</taxon>
        <taxon>Anisakis simplex complex</taxon>
    </lineage>
</organism>
<name>A0A3P6PCN9_ANISI</name>
<dbReference type="GO" id="GO:0006412">
    <property type="term" value="P:translation"/>
    <property type="evidence" value="ECO:0007669"/>
    <property type="project" value="InterPro"/>
</dbReference>
<comment type="subunit">
    <text evidence="2">Component of the large ribosomal subunit.</text>
</comment>
<dbReference type="Gene3D" id="1.10.10.1760">
    <property type="entry name" value="60S ribosomal protein L36"/>
    <property type="match status" value="1"/>
</dbReference>
<evidence type="ECO:0000256" key="4">
    <source>
        <dbReference type="ARBA" id="ARBA00023274"/>
    </source>
</evidence>
<evidence type="ECO:0000256" key="5">
    <source>
        <dbReference type="ARBA" id="ARBA00035226"/>
    </source>
</evidence>
<accession>A0A3P6PCN9</accession>
<sequence>MKFLKRRIGSHIRAKRKRDEVQAILTTMRKHHK</sequence>
<keyword evidence="8" id="KW-1185">Reference proteome</keyword>
<gene>
    <name evidence="7" type="ORF">ASIM_LOCUS5249</name>
</gene>
<dbReference type="EMBL" id="UYRR01010052">
    <property type="protein sequence ID" value="VDK25215.1"/>
    <property type="molecule type" value="Genomic_DNA"/>
</dbReference>
<evidence type="ECO:0000313" key="8">
    <source>
        <dbReference type="Proteomes" id="UP000267096"/>
    </source>
</evidence>
<dbReference type="GO" id="GO:0005840">
    <property type="term" value="C:ribosome"/>
    <property type="evidence" value="ECO:0007669"/>
    <property type="project" value="UniProtKB-KW"/>
</dbReference>
<protein>
    <recommendedName>
        <fullName evidence="5">Large ribosomal subunit protein eL36</fullName>
    </recommendedName>
    <alternativeName>
        <fullName evidence="6">60S ribosomal protein L36</fullName>
    </alternativeName>
</protein>
<keyword evidence="4" id="KW-0687">Ribonucleoprotein</keyword>
<dbReference type="GO" id="GO:1990904">
    <property type="term" value="C:ribonucleoprotein complex"/>
    <property type="evidence" value="ECO:0007669"/>
    <property type="project" value="UniProtKB-KW"/>
</dbReference>
<proteinExistence type="inferred from homology"/>
<evidence type="ECO:0000256" key="1">
    <source>
        <dbReference type="ARBA" id="ARBA00006509"/>
    </source>
</evidence>
<dbReference type="OrthoDB" id="9616667at2759"/>
<evidence type="ECO:0000256" key="2">
    <source>
        <dbReference type="ARBA" id="ARBA00011133"/>
    </source>
</evidence>
<comment type="similarity">
    <text evidence="1">Belongs to the eukaryotic ribosomal protein eL36 family.</text>
</comment>
<reference evidence="7 8" key="1">
    <citation type="submission" date="2018-11" db="EMBL/GenBank/DDBJ databases">
        <authorList>
            <consortium name="Pathogen Informatics"/>
        </authorList>
    </citation>
    <scope>NUCLEOTIDE SEQUENCE [LARGE SCALE GENOMIC DNA]</scope>
</reference>
<dbReference type="InterPro" id="IPR000509">
    <property type="entry name" value="Ribosomal_eL36"/>
</dbReference>
<dbReference type="Pfam" id="PF01158">
    <property type="entry name" value="Ribosomal_L36e"/>
    <property type="match status" value="1"/>
</dbReference>
<dbReference type="Proteomes" id="UP000267096">
    <property type="component" value="Unassembled WGS sequence"/>
</dbReference>
<dbReference type="AlphaFoldDB" id="A0A3P6PCN9"/>
<dbReference type="GO" id="GO:0003735">
    <property type="term" value="F:structural constituent of ribosome"/>
    <property type="evidence" value="ECO:0007669"/>
    <property type="project" value="InterPro"/>
</dbReference>
<dbReference type="InterPro" id="IPR038097">
    <property type="entry name" value="Ribosomal_eL36_sf"/>
</dbReference>
<evidence type="ECO:0000256" key="3">
    <source>
        <dbReference type="ARBA" id="ARBA00022980"/>
    </source>
</evidence>